<organism evidence="2 3">
    <name type="scientific">Candidatus Raymondbacteria bacterium RIFOXYD12_FULL_49_13</name>
    <dbReference type="NCBI Taxonomy" id="1817890"/>
    <lineage>
        <taxon>Bacteria</taxon>
        <taxon>Raymondiibacteriota</taxon>
    </lineage>
</organism>
<dbReference type="Pfam" id="PF13435">
    <property type="entry name" value="Cytochrome_C554"/>
    <property type="match status" value="1"/>
</dbReference>
<gene>
    <name evidence="2" type="ORF">A2519_05435</name>
</gene>
<dbReference type="Gene3D" id="1.10.1130.10">
    <property type="entry name" value="Flavocytochrome C3, Chain A"/>
    <property type="match status" value="1"/>
</dbReference>
<dbReference type="EMBL" id="MFYX01000055">
    <property type="protein sequence ID" value="OGK05532.1"/>
    <property type="molecule type" value="Genomic_DNA"/>
</dbReference>
<dbReference type="GO" id="GO:0009166">
    <property type="term" value="P:nucleotide catabolic process"/>
    <property type="evidence" value="ECO:0007669"/>
    <property type="project" value="InterPro"/>
</dbReference>
<feature type="domain" description="Cytochrome c-552/4" evidence="1">
    <location>
        <begin position="248"/>
        <end position="316"/>
    </location>
</feature>
<name>A0A1F7FGC9_UNCRA</name>
<dbReference type="AlphaFoldDB" id="A0A1F7FGC9"/>
<dbReference type="GO" id="GO:0016787">
    <property type="term" value="F:hydrolase activity"/>
    <property type="evidence" value="ECO:0007669"/>
    <property type="project" value="InterPro"/>
</dbReference>
<dbReference type="PANTHER" id="PTHR11575">
    <property type="entry name" value="5'-NUCLEOTIDASE-RELATED"/>
    <property type="match status" value="1"/>
</dbReference>
<proteinExistence type="predicted"/>
<evidence type="ECO:0000313" key="3">
    <source>
        <dbReference type="Proteomes" id="UP000179243"/>
    </source>
</evidence>
<reference evidence="2 3" key="1">
    <citation type="journal article" date="2016" name="Nat. Commun.">
        <title>Thousands of microbial genomes shed light on interconnected biogeochemical processes in an aquifer system.</title>
        <authorList>
            <person name="Anantharaman K."/>
            <person name="Brown C.T."/>
            <person name="Hug L.A."/>
            <person name="Sharon I."/>
            <person name="Castelle C.J."/>
            <person name="Probst A.J."/>
            <person name="Thomas B.C."/>
            <person name="Singh A."/>
            <person name="Wilkins M.J."/>
            <person name="Karaoz U."/>
            <person name="Brodie E.L."/>
            <person name="Williams K.H."/>
            <person name="Hubbard S.S."/>
            <person name="Banfield J.F."/>
        </authorList>
    </citation>
    <scope>NUCLEOTIDE SEQUENCE [LARGE SCALE GENOMIC DNA]</scope>
</reference>
<dbReference type="Proteomes" id="UP000179243">
    <property type="component" value="Unassembled WGS sequence"/>
</dbReference>
<dbReference type="InterPro" id="IPR036280">
    <property type="entry name" value="Multihaem_cyt_sf"/>
</dbReference>
<accession>A0A1F7FGC9</accession>
<sequence length="383" mass="42868">MLDAGNYCSTKGREQKVLSEYFMRAMKPLNYSAVLVSTNEMALGLDFLLETNKKACLPLVSSNITDQLGKPVFTDLLQVGYKGLKVSILGLSDRIQLTDADKGKVRIADPGETAEKVLKRITKTPKTLIILLSDLNEPVLNTILQKHSVIDLVICADLRSFSSDGRLVNKSFVVSDTRETRNIQGLNFSITNSGMAGPKTFSQQLGPEYEKKNSIDKIMEGYKTGLKDAKLRWPRPADAQPIYAGPEACIQCHRTIVESWRSSRHAHAIESLEKNNDQYNPLCLECHVTGYEKENGFWDIESSRDMAGVQCEQCHGPQAQHIKEENDVASRGLEFSGMGGGQPVQKRFKPQKARYYICTRCHSGDWQLKVSPEEAWKMHGHSK</sequence>
<dbReference type="Gene3D" id="3.60.21.10">
    <property type="match status" value="1"/>
</dbReference>
<dbReference type="SUPFAM" id="SSF56300">
    <property type="entry name" value="Metallo-dependent phosphatases"/>
    <property type="match status" value="1"/>
</dbReference>
<dbReference type="GO" id="GO:0030288">
    <property type="term" value="C:outer membrane-bounded periplasmic space"/>
    <property type="evidence" value="ECO:0007669"/>
    <property type="project" value="TreeGrafter"/>
</dbReference>
<evidence type="ECO:0000313" key="2">
    <source>
        <dbReference type="EMBL" id="OGK05532.1"/>
    </source>
</evidence>
<dbReference type="InterPro" id="IPR006179">
    <property type="entry name" value="5_nucleotidase/apyrase"/>
</dbReference>
<dbReference type="PANTHER" id="PTHR11575:SF24">
    <property type="entry name" value="5'-NUCLEOTIDASE"/>
    <property type="match status" value="1"/>
</dbReference>
<dbReference type="InterPro" id="IPR023155">
    <property type="entry name" value="Cyt_c-552/4"/>
</dbReference>
<dbReference type="InterPro" id="IPR029052">
    <property type="entry name" value="Metallo-depent_PP-like"/>
</dbReference>
<evidence type="ECO:0000259" key="1">
    <source>
        <dbReference type="Pfam" id="PF13435"/>
    </source>
</evidence>
<protein>
    <recommendedName>
        <fullName evidence="1">Cytochrome c-552/4 domain-containing protein</fullName>
    </recommendedName>
</protein>
<comment type="caution">
    <text evidence="2">The sequence shown here is derived from an EMBL/GenBank/DDBJ whole genome shotgun (WGS) entry which is preliminary data.</text>
</comment>
<dbReference type="SUPFAM" id="SSF48695">
    <property type="entry name" value="Multiheme cytochromes"/>
    <property type="match status" value="1"/>
</dbReference>